<dbReference type="EMBL" id="JACYFT010000002">
    <property type="protein sequence ID" value="MBD8050570.1"/>
    <property type="molecule type" value="Genomic_DNA"/>
</dbReference>
<dbReference type="Gene3D" id="3.40.50.300">
    <property type="entry name" value="P-loop containing nucleotide triphosphate hydrolases"/>
    <property type="match status" value="1"/>
</dbReference>
<reference evidence="2" key="1">
    <citation type="submission" date="2020-09" db="EMBL/GenBank/DDBJ databases">
        <title>Genome seq and assembly of Limnohabitants sp.</title>
        <authorList>
            <person name="Chhetri G."/>
        </authorList>
    </citation>
    <scope>NUCLEOTIDE SEQUENCE</scope>
    <source>
        <strain evidence="2">JUR4</strain>
    </source>
</reference>
<dbReference type="InterPro" id="IPR025669">
    <property type="entry name" value="AAA_dom"/>
</dbReference>
<dbReference type="SUPFAM" id="SSF52172">
    <property type="entry name" value="CheY-like"/>
    <property type="match status" value="1"/>
</dbReference>
<dbReference type="InterPro" id="IPR050625">
    <property type="entry name" value="ParA/MinD_ATPase"/>
</dbReference>
<evidence type="ECO:0000259" key="1">
    <source>
        <dbReference type="Pfam" id="PF13614"/>
    </source>
</evidence>
<dbReference type="Proteomes" id="UP000647424">
    <property type="component" value="Unassembled WGS sequence"/>
</dbReference>
<sequence length="419" mass="45203">MVIHLITCAPQLLNTLLQQIRMPAAAPHGHIGTAICRDPQQSLTSLLAPLEDGLLLLETDGTSQGTPWESLASLTAHRPGLNVVLMSHDAHKEQLLSAMRAGVREVIPCPPDDATLQSTLKRWTEPHKDASRSNPWSARPRGKLIAFMACKGGAGSTVLATSLSHMLATEFDRPCAFIDMDLLYGDASFYLGQATHPNTIADLATPAERLDPLLLASCMSTVAPGLQLLSAPPDMAASTLLQAHHIDSALSLACAEHPLVVMDLPRSMDTRCMAALTMADVIYIVMDNTMAAVRDAQRCLQFMQTHGCDSTRVRLIVNKCTTEAPMNTQTVEAALGMPIRHQIPTQTEAVNECIALGQALGQRHPHNPVTMALRQLASDLLQVPVPSQAGWLSRWLGRSSGKRGFTLSMPGAPLETRQP</sequence>
<name>A0A927ILW4_9BURK</name>
<dbReference type="GO" id="GO:0005829">
    <property type="term" value="C:cytosol"/>
    <property type="evidence" value="ECO:0007669"/>
    <property type="project" value="TreeGrafter"/>
</dbReference>
<proteinExistence type="predicted"/>
<dbReference type="PANTHER" id="PTHR43384:SF13">
    <property type="entry name" value="SLR0110 PROTEIN"/>
    <property type="match status" value="1"/>
</dbReference>
<dbReference type="GO" id="GO:0009898">
    <property type="term" value="C:cytoplasmic side of plasma membrane"/>
    <property type="evidence" value="ECO:0007669"/>
    <property type="project" value="TreeGrafter"/>
</dbReference>
<dbReference type="SUPFAM" id="SSF52540">
    <property type="entry name" value="P-loop containing nucleoside triphosphate hydrolases"/>
    <property type="match status" value="1"/>
</dbReference>
<evidence type="ECO:0000313" key="3">
    <source>
        <dbReference type="Proteomes" id="UP000647424"/>
    </source>
</evidence>
<protein>
    <submittedName>
        <fullName evidence="2">AAA family ATPase</fullName>
    </submittedName>
</protein>
<dbReference type="RefSeq" id="WP_191819070.1">
    <property type="nucleotide sequence ID" value="NZ_JACYFT010000002.1"/>
</dbReference>
<dbReference type="GO" id="GO:0005524">
    <property type="term" value="F:ATP binding"/>
    <property type="evidence" value="ECO:0007669"/>
    <property type="project" value="TreeGrafter"/>
</dbReference>
<dbReference type="AlphaFoldDB" id="A0A927ILW4"/>
<keyword evidence="3" id="KW-1185">Reference proteome</keyword>
<dbReference type="Gene3D" id="3.40.50.2300">
    <property type="match status" value="1"/>
</dbReference>
<organism evidence="2 3">
    <name type="scientific">Limnohabitans radicicola</name>
    <dbReference type="NCBI Taxonomy" id="2771427"/>
    <lineage>
        <taxon>Bacteria</taxon>
        <taxon>Pseudomonadati</taxon>
        <taxon>Pseudomonadota</taxon>
        <taxon>Betaproteobacteria</taxon>
        <taxon>Burkholderiales</taxon>
        <taxon>Comamonadaceae</taxon>
        <taxon>Limnohabitans</taxon>
    </lineage>
</organism>
<dbReference type="GO" id="GO:0016887">
    <property type="term" value="F:ATP hydrolysis activity"/>
    <property type="evidence" value="ECO:0007669"/>
    <property type="project" value="TreeGrafter"/>
</dbReference>
<evidence type="ECO:0000313" key="2">
    <source>
        <dbReference type="EMBL" id="MBD8050570.1"/>
    </source>
</evidence>
<dbReference type="PANTHER" id="PTHR43384">
    <property type="entry name" value="SEPTUM SITE-DETERMINING PROTEIN MIND HOMOLOG, CHLOROPLASTIC-RELATED"/>
    <property type="match status" value="1"/>
</dbReference>
<feature type="domain" description="AAA" evidence="1">
    <location>
        <begin position="143"/>
        <end position="304"/>
    </location>
</feature>
<accession>A0A927ILW4</accession>
<comment type="caution">
    <text evidence="2">The sequence shown here is derived from an EMBL/GenBank/DDBJ whole genome shotgun (WGS) entry which is preliminary data.</text>
</comment>
<dbReference type="InterPro" id="IPR011006">
    <property type="entry name" value="CheY-like_superfamily"/>
</dbReference>
<dbReference type="Pfam" id="PF13614">
    <property type="entry name" value="AAA_31"/>
    <property type="match status" value="1"/>
</dbReference>
<dbReference type="InterPro" id="IPR027417">
    <property type="entry name" value="P-loop_NTPase"/>
</dbReference>
<gene>
    <name evidence="2" type="ORF">IC609_08430</name>
</gene>
<dbReference type="GO" id="GO:0051782">
    <property type="term" value="P:negative regulation of cell division"/>
    <property type="evidence" value="ECO:0007669"/>
    <property type="project" value="TreeGrafter"/>
</dbReference>